<gene>
    <name evidence="2" type="ordered locus">AciPR4_4187</name>
</gene>
<keyword evidence="1" id="KW-1133">Transmembrane helix</keyword>
<evidence type="ECO:0000313" key="2">
    <source>
        <dbReference type="EMBL" id="ADV84932.1"/>
    </source>
</evidence>
<dbReference type="KEGG" id="tsa:AciPR4_4187"/>
<keyword evidence="1" id="KW-0472">Membrane</keyword>
<accession>E8V641</accession>
<sequence>MRRYRFFKAIKIVIIALVAITTFGYVVERLWNWLVPAIIGWKPISFTQALGLLVLSKILFGGFHKHGGGGPRGWKRDMGERWANMTPEERERFRSGMRGRGGWWGHHDRCKSETTSEQTAK</sequence>
<dbReference type="eggNOG" id="ENOG50330EP">
    <property type="taxonomic scope" value="Bacteria"/>
</dbReference>
<dbReference type="STRING" id="401053.AciPR4_4187"/>
<evidence type="ECO:0000313" key="3">
    <source>
        <dbReference type="Proteomes" id="UP000006844"/>
    </source>
</evidence>
<protein>
    <submittedName>
        <fullName evidence="2">Uncharacterized protein</fullName>
    </submittedName>
</protein>
<dbReference type="OrthoDB" id="123053at2"/>
<dbReference type="EMBL" id="CP002467">
    <property type="protein sequence ID" value="ADV84932.1"/>
    <property type="molecule type" value="Genomic_DNA"/>
</dbReference>
<evidence type="ECO:0000256" key="1">
    <source>
        <dbReference type="SAM" id="Phobius"/>
    </source>
</evidence>
<name>E8V641_TERSS</name>
<dbReference type="RefSeq" id="WP_013570662.1">
    <property type="nucleotide sequence ID" value="NC_014963.1"/>
</dbReference>
<feature type="transmembrane region" description="Helical" evidence="1">
    <location>
        <begin position="9"/>
        <end position="27"/>
    </location>
</feature>
<reference evidence="2 3" key="1">
    <citation type="journal article" date="2012" name="Stand. Genomic Sci.">
        <title>Complete genome sequence of Terriglobus saanensis type strain SP1PR4(T), an Acidobacteria from tundra soil.</title>
        <authorList>
            <person name="Rawat S.R."/>
            <person name="Mannisto M.K."/>
            <person name="Starovoytov V."/>
            <person name="Goodwin L."/>
            <person name="Nolan M."/>
            <person name="Hauser L."/>
            <person name="Land M."/>
            <person name="Davenport K.W."/>
            <person name="Woyke T."/>
            <person name="Haggblom M.M."/>
        </authorList>
    </citation>
    <scope>NUCLEOTIDE SEQUENCE</scope>
    <source>
        <strain evidence="3">ATCC BAA-1853 / DSM 23119 / SP1PR4</strain>
    </source>
</reference>
<dbReference type="HOGENOM" id="CLU_139601_1_1_0"/>
<keyword evidence="1" id="KW-0812">Transmembrane</keyword>
<dbReference type="AlphaFoldDB" id="E8V641"/>
<keyword evidence="3" id="KW-1185">Reference proteome</keyword>
<proteinExistence type="predicted"/>
<organism evidence="2 3">
    <name type="scientific">Terriglobus saanensis (strain ATCC BAA-1853 / DSM 23119 / SP1PR4)</name>
    <dbReference type="NCBI Taxonomy" id="401053"/>
    <lineage>
        <taxon>Bacteria</taxon>
        <taxon>Pseudomonadati</taxon>
        <taxon>Acidobacteriota</taxon>
        <taxon>Terriglobia</taxon>
        <taxon>Terriglobales</taxon>
        <taxon>Acidobacteriaceae</taxon>
        <taxon>Terriglobus</taxon>
    </lineage>
</organism>
<feature type="transmembrane region" description="Helical" evidence="1">
    <location>
        <begin position="33"/>
        <end position="55"/>
    </location>
</feature>
<dbReference type="Proteomes" id="UP000006844">
    <property type="component" value="Chromosome"/>
</dbReference>